<name>A0ABQ1D1H4_9ACTN</name>
<reference evidence="2 3" key="1">
    <citation type="submission" date="2020-02" db="EMBL/GenBank/DDBJ databases">
        <title>Whole genome shotgun sequence of Streptomyces gougerotii NBRC 13043.</title>
        <authorList>
            <person name="Ichikawa N."/>
            <person name="Komaki H."/>
            <person name="Tamura T."/>
        </authorList>
    </citation>
    <scope>NUCLEOTIDE SEQUENCE [LARGE SCALE GENOMIC DNA]</scope>
    <source>
        <strain evidence="2 3">NBRC 13043</strain>
    </source>
</reference>
<dbReference type="EMBL" id="BLLO01000012">
    <property type="protein sequence ID" value="GFH76417.1"/>
    <property type="molecule type" value="Genomic_DNA"/>
</dbReference>
<evidence type="ECO:0000313" key="3">
    <source>
        <dbReference type="Proteomes" id="UP000480804"/>
    </source>
</evidence>
<proteinExistence type="predicted"/>
<evidence type="ECO:0000313" key="2">
    <source>
        <dbReference type="EMBL" id="GFH76417.1"/>
    </source>
</evidence>
<accession>A0ABQ1D1H4</accession>
<keyword evidence="3" id="KW-1185">Reference proteome</keyword>
<organism evidence="2 3">
    <name type="scientific">Streptomyces gougerotii</name>
    <dbReference type="NCBI Taxonomy" id="53448"/>
    <lineage>
        <taxon>Bacteria</taxon>
        <taxon>Bacillati</taxon>
        <taxon>Actinomycetota</taxon>
        <taxon>Actinomycetes</taxon>
        <taxon>Kitasatosporales</taxon>
        <taxon>Streptomycetaceae</taxon>
        <taxon>Streptomyces</taxon>
        <taxon>Streptomyces diastaticus group</taxon>
    </lineage>
</organism>
<comment type="caution">
    <text evidence="2">The sequence shown here is derived from an EMBL/GenBank/DDBJ whole genome shotgun (WGS) entry which is preliminary data.</text>
</comment>
<gene>
    <name evidence="2" type="ORF">Sgou_10870</name>
</gene>
<feature type="compositionally biased region" description="Low complexity" evidence="1">
    <location>
        <begin position="24"/>
        <end position="34"/>
    </location>
</feature>
<feature type="region of interest" description="Disordered" evidence="1">
    <location>
        <begin position="24"/>
        <end position="65"/>
    </location>
</feature>
<dbReference type="Proteomes" id="UP000480804">
    <property type="component" value="Unassembled WGS sequence"/>
</dbReference>
<protein>
    <submittedName>
        <fullName evidence="2">Uncharacterized protein</fullName>
    </submittedName>
</protein>
<evidence type="ECO:0000256" key="1">
    <source>
        <dbReference type="SAM" id="MobiDB-lite"/>
    </source>
</evidence>
<sequence length="83" mass="8940">MGILLRWAESRPLGLLRAQTAAVAARAATPTAPMRRGRDKPPLTCWDAPPVRRRRDGRDAAPHRYGLFGSAPKAYSAKSASGS</sequence>